<accession>W6XP22</accession>
<evidence type="ECO:0000256" key="1">
    <source>
        <dbReference type="SAM" id="MobiDB-lite"/>
    </source>
</evidence>
<dbReference type="EMBL" id="KI964974">
    <property type="protein sequence ID" value="EUC27228.1"/>
    <property type="molecule type" value="Genomic_DNA"/>
</dbReference>
<sequence>LSEAGVHIRFLLRGELMIRAMDARAEVGPAPSPTRHAASATPPAHASTTTTAMDSTEESLWPDQPSPLHCDHRFIASNAHRPS</sequence>
<reference evidence="2 3" key="1">
    <citation type="journal article" date="2013" name="PLoS Genet.">
        <title>Comparative genome structure, secondary metabolite, and effector coding capacity across Cochliobolus pathogens.</title>
        <authorList>
            <person name="Condon B.J."/>
            <person name="Leng Y."/>
            <person name="Wu D."/>
            <person name="Bushley K.E."/>
            <person name="Ohm R.A."/>
            <person name="Otillar R."/>
            <person name="Martin J."/>
            <person name="Schackwitz W."/>
            <person name="Grimwood J."/>
            <person name="MohdZainudin N."/>
            <person name="Xue C."/>
            <person name="Wang R."/>
            <person name="Manning V.A."/>
            <person name="Dhillon B."/>
            <person name="Tu Z.J."/>
            <person name="Steffenson B.J."/>
            <person name="Salamov A."/>
            <person name="Sun H."/>
            <person name="Lowry S."/>
            <person name="LaButti K."/>
            <person name="Han J."/>
            <person name="Copeland A."/>
            <person name="Lindquist E."/>
            <person name="Barry K."/>
            <person name="Schmutz J."/>
            <person name="Baker S.E."/>
            <person name="Ciuffetti L.M."/>
            <person name="Grigoriev I.V."/>
            <person name="Zhong S."/>
            <person name="Turgeon B.G."/>
        </authorList>
    </citation>
    <scope>NUCLEOTIDE SEQUENCE [LARGE SCALE GENOMIC DNA]</scope>
    <source>
        <strain evidence="2 3">26-R-13</strain>
    </source>
</reference>
<proteinExistence type="predicted"/>
<dbReference type="GeneID" id="19144424"/>
<gene>
    <name evidence="2" type="ORF">COCCADRAFT_112252</name>
</gene>
<name>W6XP22_COCC2</name>
<feature type="compositionally biased region" description="Low complexity" evidence="1">
    <location>
        <begin position="33"/>
        <end position="52"/>
    </location>
</feature>
<keyword evidence="3" id="KW-1185">Reference proteome</keyword>
<dbReference type="Proteomes" id="UP000053841">
    <property type="component" value="Unassembled WGS sequence"/>
</dbReference>
<dbReference type="AlphaFoldDB" id="W6XP22"/>
<feature type="region of interest" description="Disordered" evidence="1">
    <location>
        <begin position="27"/>
        <end position="83"/>
    </location>
</feature>
<evidence type="ECO:0000313" key="2">
    <source>
        <dbReference type="EMBL" id="EUC27228.1"/>
    </source>
</evidence>
<feature type="non-terminal residue" evidence="2">
    <location>
        <position position="1"/>
    </location>
</feature>
<dbReference type="RefSeq" id="XP_007718465.1">
    <property type="nucleotide sequence ID" value="XM_007720275.1"/>
</dbReference>
<dbReference type="KEGG" id="bze:COCCADRAFT_112252"/>
<evidence type="ECO:0000313" key="3">
    <source>
        <dbReference type="Proteomes" id="UP000053841"/>
    </source>
</evidence>
<protein>
    <submittedName>
        <fullName evidence="2">Uncharacterized protein</fullName>
    </submittedName>
</protein>
<organism evidence="2 3">
    <name type="scientific">Cochliobolus carbonum (strain 26-R-13)</name>
    <name type="common">Maize leaf spot fungus</name>
    <name type="synonym">Bipolaris zeicola</name>
    <dbReference type="NCBI Taxonomy" id="930089"/>
    <lineage>
        <taxon>Eukaryota</taxon>
        <taxon>Fungi</taxon>
        <taxon>Dikarya</taxon>
        <taxon>Ascomycota</taxon>
        <taxon>Pezizomycotina</taxon>
        <taxon>Dothideomycetes</taxon>
        <taxon>Pleosporomycetidae</taxon>
        <taxon>Pleosporales</taxon>
        <taxon>Pleosporineae</taxon>
        <taxon>Pleosporaceae</taxon>
        <taxon>Bipolaris</taxon>
    </lineage>
</organism>
<dbReference type="HOGENOM" id="CLU_2549056_0_0_1"/>